<accession>A0A3N4ZKL2</accession>
<dbReference type="Pfam" id="PF07811">
    <property type="entry name" value="TadE"/>
    <property type="match status" value="1"/>
</dbReference>
<evidence type="ECO:0000256" key="1">
    <source>
        <dbReference type="SAM" id="MobiDB-lite"/>
    </source>
</evidence>
<protein>
    <submittedName>
        <fullName evidence="4">TadE-like protein</fullName>
    </submittedName>
</protein>
<keyword evidence="2" id="KW-1133">Transmembrane helix</keyword>
<dbReference type="EMBL" id="RKQZ01000001">
    <property type="protein sequence ID" value="RPF21465.1"/>
    <property type="molecule type" value="Genomic_DNA"/>
</dbReference>
<dbReference type="OrthoDB" id="4227347at2"/>
<feature type="transmembrane region" description="Helical" evidence="2">
    <location>
        <begin position="31"/>
        <end position="52"/>
    </location>
</feature>
<dbReference type="RefSeq" id="WP_123814499.1">
    <property type="nucleotide sequence ID" value="NZ_RKQZ01000001.1"/>
</dbReference>
<comment type="caution">
    <text evidence="4">The sequence shown here is derived from an EMBL/GenBank/DDBJ whole genome shotgun (WGS) entry which is preliminary data.</text>
</comment>
<dbReference type="Proteomes" id="UP000280501">
    <property type="component" value="Unassembled WGS sequence"/>
</dbReference>
<evidence type="ECO:0000313" key="4">
    <source>
        <dbReference type="EMBL" id="RPF21465.1"/>
    </source>
</evidence>
<evidence type="ECO:0000313" key="5">
    <source>
        <dbReference type="Proteomes" id="UP000280501"/>
    </source>
</evidence>
<feature type="domain" description="TadE-like" evidence="3">
    <location>
        <begin position="25"/>
        <end position="66"/>
    </location>
</feature>
<feature type="region of interest" description="Disordered" evidence="1">
    <location>
        <begin position="1"/>
        <end position="22"/>
    </location>
</feature>
<sequence>MQRQADHARTASGNVRNRRRRHDDGSVSTELVIVLPAVIALTFLGIQAGVLFHARQVVLAAANQGALAAASEYGTAADGQAGAEAFLAQTGDSALSSWTVSADRSDEQVVIRIVAEPYSAIPFWSVSVSGQASMPTERIVPVGAAP</sequence>
<keyword evidence="2" id="KW-0812">Transmembrane</keyword>
<dbReference type="InterPro" id="IPR012495">
    <property type="entry name" value="TadE-like_dom"/>
</dbReference>
<evidence type="ECO:0000259" key="3">
    <source>
        <dbReference type="Pfam" id="PF07811"/>
    </source>
</evidence>
<dbReference type="AlphaFoldDB" id="A0A3N4ZKL2"/>
<evidence type="ECO:0000256" key="2">
    <source>
        <dbReference type="SAM" id="Phobius"/>
    </source>
</evidence>
<organism evidence="4 5">
    <name type="scientific">Myceligenerans xiligouense</name>
    <dbReference type="NCBI Taxonomy" id="253184"/>
    <lineage>
        <taxon>Bacteria</taxon>
        <taxon>Bacillati</taxon>
        <taxon>Actinomycetota</taxon>
        <taxon>Actinomycetes</taxon>
        <taxon>Micrococcales</taxon>
        <taxon>Promicromonosporaceae</taxon>
        <taxon>Myceligenerans</taxon>
    </lineage>
</organism>
<name>A0A3N4ZKL2_9MICO</name>
<reference evidence="4 5" key="1">
    <citation type="submission" date="2018-11" db="EMBL/GenBank/DDBJ databases">
        <title>Sequencing the genomes of 1000 actinobacteria strains.</title>
        <authorList>
            <person name="Klenk H.-P."/>
        </authorList>
    </citation>
    <scope>NUCLEOTIDE SEQUENCE [LARGE SCALE GENOMIC DNA]</scope>
    <source>
        <strain evidence="4 5">DSM 15700</strain>
    </source>
</reference>
<gene>
    <name evidence="4" type="ORF">EDD34_2094</name>
</gene>
<proteinExistence type="predicted"/>
<keyword evidence="5" id="KW-1185">Reference proteome</keyword>
<keyword evidence="2" id="KW-0472">Membrane</keyword>